<dbReference type="GO" id="GO:0016813">
    <property type="term" value="F:hydrolase activity, acting on carbon-nitrogen (but not peptide) bonds, in linear amidines"/>
    <property type="evidence" value="ECO:0007669"/>
    <property type="project" value="InterPro"/>
</dbReference>
<dbReference type="SUPFAM" id="SSF53187">
    <property type="entry name" value="Zn-dependent exopeptidases"/>
    <property type="match status" value="1"/>
</dbReference>
<sequence length="409" mass="43439">MYRIDGERLWQSLAAMAEVGPGEAGGSSRLALSEEDRQGRALFGQWCEAAGLSLAVDRIGNLFARRPGRDAQAAPVVMGSHLDTQPKGGRFDGVYGVLAGLEVMRSLNDADIQTDRPLELAVWTNEEGARFTPAMLGSAVFTGQLPLADALATCDRDGISVAASLERTGYAGDLPLGRPFDAYFEAHIEQGPVLEDAGVPIGVVTGGQAICWLDIRVQGTAAHAGTTPMARRRDALFGVGRMLAALEALAPRFAEGLVTCGQLEVARSSRNTIAGDVHFTLDLRHPQDQPLAAMEAAARECLATVADERGLSLNVQRHWLSPATPFAADCVAAVRNAVQALGYPYRDIISGAGHDAIHLARHCPTAMIFIPCAGGLSHNEAESATFEDVRRGADVLFNAVLARAGHQER</sequence>
<comment type="cofactor">
    <cofactor evidence="3">
        <name>Zn(2+)</name>
        <dbReference type="ChEBI" id="CHEBI:29105"/>
    </cofactor>
    <text evidence="3">Binds 2 Zn(2+) ions per subunit.</text>
</comment>
<dbReference type="InterPro" id="IPR010158">
    <property type="entry name" value="Amidase_Cbmase"/>
</dbReference>
<protein>
    <submittedName>
        <fullName evidence="5">Zn-dependent hydrolase</fullName>
    </submittedName>
</protein>
<dbReference type="InterPro" id="IPR002933">
    <property type="entry name" value="Peptidase_M20"/>
</dbReference>
<dbReference type="NCBIfam" id="TIGR01879">
    <property type="entry name" value="hydantase"/>
    <property type="match status" value="1"/>
</dbReference>
<dbReference type="EMBL" id="CP013987">
    <property type="protein sequence ID" value="ALZ85517.1"/>
    <property type="molecule type" value="Genomic_DNA"/>
</dbReference>
<keyword evidence="2 5" id="KW-0378">Hydrolase</keyword>
<reference evidence="5 6" key="1">
    <citation type="submission" date="2016-01" db="EMBL/GenBank/DDBJ databases">
        <title>Annotation of Pseudomonas oryzihabitans USDA-ARS-USMARC-56511.</title>
        <authorList>
            <person name="Harhay G.P."/>
            <person name="Harhay D.M."/>
            <person name="Smith T.P.L."/>
            <person name="Bono J.L."/>
            <person name="Heaton M.P."/>
            <person name="Clawson M.L."/>
            <person name="Chitko-Mckown C.G."/>
            <person name="Capik S.F."/>
            <person name="DeDonder K.D."/>
            <person name="Apley M.D."/>
            <person name="Lubbers B.V."/>
            <person name="White B.J."/>
            <person name="Larson R.L."/>
        </authorList>
    </citation>
    <scope>NUCLEOTIDE SEQUENCE [LARGE SCALE GENOMIC DNA]</scope>
    <source>
        <strain evidence="5 6">USDA-ARS-USMARC-56511</strain>
    </source>
</reference>
<dbReference type="PIRSF" id="PIRSF001235">
    <property type="entry name" value="Amidase_carbamoylase"/>
    <property type="match status" value="1"/>
</dbReference>
<proteinExistence type="inferred from homology"/>
<keyword evidence="3" id="KW-0479">Metal-binding</keyword>
<dbReference type="GO" id="GO:0046872">
    <property type="term" value="F:metal ion binding"/>
    <property type="evidence" value="ECO:0007669"/>
    <property type="project" value="UniProtKB-KW"/>
</dbReference>
<organism evidence="5 6">
    <name type="scientific">Pseudomonas oryzihabitans</name>
    <dbReference type="NCBI Taxonomy" id="47885"/>
    <lineage>
        <taxon>Bacteria</taxon>
        <taxon>Pseudomonadati</taxon>
        <taxon>Pseudomonadota</taxon>
        <taxon>Gammaproteobacteria</taxon>
        <taxon>Pseudomonadales</taxon>
        <taxon>Pseudomonadaceae</taxon>
        <taxon>Pseudomonas</taxon>
    </lineage>
</organism>
<feature type="domain" description="Peptidase M20 dimerisation" evidence="4">
    <location>
        <begin position="210"/>
        <end position="307"/>
    </location>
</feature>
<dbReference type="Pfam" id="PF07687">
    <property type="entry name" value="M20_dimer"/>
    <property type="match status" value="1"/>
</dbReference>
<dbReference type="CDD" id="cd03884">
    <property type="entry name" value="M20_bAS"/>
    <property type="match status" value="1"/>
</dbReference>
<evidence type="ECO:0000259" key="4">
    <source>
        <dbReference type="Pfam" id="PF07687"/>
    </source>
</evidence>
<dbReference type="KEGG" id="por:APT59_15430"/>
<feature type="binding site" evidence="3">
    <location>
        <position position="81"/>
    </location>
    <ligand>
        <name>Zn(2+)</name>
        <dbReference type="ChEBI" id="CHEBI:29105"/>
        <label>1</label>
    </ligand>
</feature>
<name>A0A0U4WTL6_9PSED</name>
<keyword evidence="3" id="KW-0862">Zinc</keyword>
<feature type="binding site" evidence="3">
    <location>
        <position position="127"/>
    </location>
    <ligand>
        <name>Zn(2+)</name>
        <dbReference type="ChEBI" id="CHEBI:29105"/>
        <label>2</label>
    </ligand>
</feature>
<evidence type="ECO:0000256" key="2">
    <source>
        <dbReference type="ARBA" id="ARBA00022801"/>
    </source>
</evidence>
<feature type="binding site" evidence="3">
    <location>
        <position position="92"/>
    </location>
    <ligand>
        <name>Zn(2+)</name>
        <dbReference type="ChEBI" id="CHEBI:29105"/>
        <label>2</label>
    </ligand>
</feature>
<evidence type="ECO:0000256" key="3">
    <source>
        <dbReference type="PIRSR" id="PIRSR001235-1"/>
    </source>
</evidence>
<comment type="similarity">
    <text evidence="1">Belongs to the peptidase M20 family.</text>
</comment>
<dbReference type="OrthoDB" id="9808195at2"/>
<dbReference type="AlphaFoldDB" id="A0A0U4WTL6"/>
<gene>
    <name evidence="5" type="ORF">APT59_15430</name>
</gene>
<evidence type="ECO:0000256" key="1">
    <source>
        <dbReference type="ARBA" id="ARBA00006153"/>
    </source>
</evidence>
<dbReference type="Gene3D" id="3.30.70.360">
    <property type="match status" value="1"/>
</dbReference>
<dbReference type="PANTHER" id="PTHR32494">
    <property type="entry name" value="ALLANTOATE DEIMINASE-RELATED"/>
    <property type="match status" value="1"/>
</dbReference>
<dbReference type="InterPro" id="IPR011650">
    <property type="entry name" value="Peptidase_M20_dimer"/>
</dbReference>
<feature type="binding site" evidence="3">
    <location>
        <position position="187"/>
    </location>
    <ligand>
        <name>Zn(2+)</name>
        <dbReference type="ChEBI" id="CHEBI:29105"/>
        <label>1</label>
    </ligand>
</feature>
<dbReference type="NCBIfam" id="NF009530">
    <property type="entry name" value="PRK12893.1-4"/>
    <property type="match status" value="1"/>
</dbReference>
<evidence type="ECO:0000313" key="6">
    <source>
        <dbReference type="Proteomes" id="UP000064137"/>
    </source>
</evidence>
<dbReference type="Gene3D" id="3.40.630.10">
    <property type="entry name" value="Zn peptidases"/>
    <property type="match status" value="1"/>
</dbReference>
<dbReference type="SUPFAM" id="SSF55031">
    <property type="entry name" value="Bacterial exopeptidase dimerisation domain"/>
    <property type="match status" value="1"/>
</dbReference>
<dbReference type="Proteomes" id="UP000064137">
    <property type="component" value="Chromosome"/>
</dbReference>
<feature type="binding site" evidence="3">
    <location>
        <position position="92"/>
    </location>
    <ligand>
        <name>Zn(2+)</name>
        <dbReference type="ChEBI" id="CHEBI:29105"/>
        <label>1</label>
    </ligand>
</feature>
<dbReference type="PANTHER" id="PTHR32494:SF5">
    <property type="entry name" value="ALLANTOATE AMIDOHYDROLASE"/>
    <property type="match status" value="1"/>
</dbReference>
<dbReference type="Pfam" id="PF01546">
    <property type="entry name" value="Peptidase_M20"/>
    <property type="match status" value="1"/>
</dbReference>
<evidence type="ECO:0000313" key="5">
    <source>
        <dbReference type="EMBL" id="ALZ85517.1"/>
    </source>
</evidence>
<dbReference type="NCBIfam" id="NF006769">
    <property type="entry name" value="PRK09290.1-3"/>
    <property type="match status" value="1"/>
</dbReference>
<dbReference type="RefSeq" id="WP_059315661.1">
    <property type="nucleotide sequence ID" value="NZ_CP013987.1"/>
</dbReference>
<dbReference type="InterPro" id="IPR036264">
    <property type="entry name" value="Bact_exopeptidase_dim_dom"/>
</dbReference>
<accession>A0A0U4WTL6</accession>
<feature type="binding site" evidence="3">
    <location>
        <position position="378"/>
    </location>
    <ligand>
        <name>Zn(2+)</name>
        <dbReference type="ChEBI" id="CHEBI:29105"/>
        <label>2</label>
    </ligand>
</feature>